<feature type="transmembrane region" description="Helical" evidence="1">
    <location>
        <begin position="159"/>
        <end position="178"/>
    </location>
</feature>
<organism evidence="2 3">
    <name type="scientific">Rhizophagus irregularis</name>
    <dbReference type="NCBI Taxonomy" id="588596"/>
    <lineage>
        <taxon>Eukaryota</taxon>
        <taxon>Fungi</taxon>
        <taxon>Fungi incertae sedis</taxon>
        <taxon>Mucoromycota</taxon>
        <taxon>Glomeromycotina</taxon>
        <taxon>Glomeromycetes</taxon>
        <taxon>Glomerales</taxon>
        <taxon>Glomeraceae</taxon>
        <taxon>Rhizophagus</taxon>
    </lineage>
</organism>
<dbReference type="VEuPathDB" id="FungiDB:RhiirFUN_009546"/>
<evidence type="ECO:0000313" key="3">
    <source>
        <dbReference type="Proteomes" id="UP000684084"/>
    </source>
</evidence>
<keyword evidence="1" id="KW-0472">Membrane</keyword>
<feature type="transmembrane region" description="Helical" evidence="1">
    <location>
        <begin position="313"/>
        <end position="334"/>
    </location>
</feature>
<proteinExistence type="predicted"/>
<dbReference type="AlphaFoldDB" id="A0A915ZA43"/>
<protein>
    <submittedName>
        <fullName evidence="2">Uncharacterized protein</fullName>
    </submittedName>
</protein>
<gene>
    <name evidence="2" type="ORF">CHRIB12_LOCUS11701</name>
</gene>
<evidence type="ECO:0000313" key="2">
    <source>
        <dbReference type="EMBL" id="CAB5368351.1"/>
    </source>
</evidence>
<dbReference type="Proteomes" id="UP000684084">
    <property type="component" value="Unassembled WGS sequence"/>
</dbReference>
<keyword evidence="1" id="KW-0812">Transmembrane</keyword>
<feature type="transmembrane region" description="Helical" evidence="1">
    <location>
        <begin position="246"/>
        <end position="269"/>
    </location>
</feature>
<evidence type="ECO:0000256" key="1">
    <source>
        <dbReference type="SAM" id="Phobius"/>
    </source>
</evidence>
<name>A0A915ZA43_9GLOM</name>
<accession>A0A915ZA43</accession>
<keyword evidence="1" id="KW-1133">Transmembrane helix</keyword>
<dbReference type="OrthoDB" id="2324972at2759"/>
<reference evidence="2" key="1">
    <citation type="submission" date="2020-05" db="EMBL/GenBank/DDBJ databases">
        <authorList>
            <person name="Rincon C."/>
            <person name="Sanders R I."/>
            <person name="Robbins C."/>
            <person name="Chaturvedi A."/>
        </authorList>
    </citation>
    <scope>NUCLEOTIDE SEQUENCE</scope>
    <source>
        <strain evidence="2">CHB12</strain>
    </source>
</reference>
<comment type="caution">
    <text evidence="2">The sequence shown here is derived from an EMBL/GenBank/DDBJ whole genome shotgun (WGS) entry which is preliminary data.</text>
</comment>
<feature type="transmembrane region" description="Helical" evidence="1">
    <location>
        <begin position="281"/>
        <end position="301"/>
    </location>
</feature>
<sequence>MTSTVDAEETLLLNLIFKLQDPIPQYVLGCLPAIATIGAAPDNGLMNKLIWIFRSLGSPFSGLFYFCNINEKGMCAYWLPSDSFIQNGNTILYRPFGHHAMELDLTPNQKKYMRECIAEATVLDRLSSLASAYYIIVGIFAGIARATGAVGNPCIIKDWPYIPLALAWTIPVICVRVFNGRVVFKDPRHKFYFEEPKEEESEESEEERTEKDEIEIMEIKVEENGRNESKRIRVKKLKEDMLNSKIAHTMLTAAFSVLMPWMAVLMAYFTKPIGFACRSKYLTVVCSIWTINSLLAYILHLRGEKSVSGHKYIHGWFCLCGVIIIILFTLLGLLSNTQLWWINLFGNSCITDCS</sequence>
<dbReference type="EMBL" id="CAGKOT010000025">
    <property type="protein sequence ID" value="CAB5368351.1"/>
    <property type="molecule type" value="Genomic_DNA"/>
</dbReference>
<feature type="transmembrane region" description="Helical" evidence="1">
    <location>
        <begin position="129"/>
        <end position="147"/>
    </location>
</feature>